<gene>
    <name evidence="3" type="ORF">NQ317_007727</name>
</gene>
<dbReference type="InterPro" id="IPR031827">
    <property type="entry name" value="DUF4746"/>
</dbReference>
<feature type="region of interest" description="Disordered" evidence="1">
    <location>
        <begin position="248"/>
        <end position="325"/>
    </location>
</feature>
<evidence type="ECO:0000313" key="3">
    <source>
        <dbReference type="EMBL" id="KAJ8982019.1"/>
    </source>
</evidence>
<feature type="compositionally biased region" description="Basic residues" evidence="1">
    <location>
        <begin position="249"/>
        <end position="261"/>
    </location>
</feature>
<comment type="caution">
    <text evidence="3">The sequence shown here is derived from an EMBL/GenBank/DDBJ whole genome shotgun (WGS) entry which is preliminary data.</text>
</comment>
<evidence type="ECO:0000256" key="1">
    <source>
        <dbReference type="SAM" id="MobiDB-lite"/>
    </source>
</evidence>
<reference evidence="3" key="1">
    <citation type="journal article" date="2023" name="Insect Mol. Biol.">
        <title>Genome sequencing provides insights into the evolution of gene families encoding plant cell wall-degrading enzymes in longhorned beetles.</title>
        <authorList>
            <person name="Shin N.R."/>
            <person name="Okamura Y."/>
            <person name="Kirsch R."/>
            <person name="Pauchet Y."/>
        </authorList>
    </citation>
    <scope>NUCLEOTIDE SEQUENCE</scope>
    <source>
        <strain evidence="3">MMC_N1</strain>
    </source>
</reference>
<evidence type="ECO:0000313" key="4">
    <source>
        <dbReference type="Proteomes" id="UP001162164"/>
    </source>
</evidence>
<accession>A0ABQ9JVQ3</accession>
<dbReference type="Pfam" id="PF15928">
    <property type="entry name" value="DUF4746"/>
    <property type="match status" value="1"/>
</dbReference>
<feature type="domain" description="DUF4746" evidence="2">
    <location>
        <begin position="91"/>
        <end position="240"/>
    </location>
</feature>
<feature type="compositionally biased region" description="Acidic residues" evidence="1">
    <location>
        <begin position="285"/>
        <end position="298"/>
    </location>
</feature>
<proteinExistence type="predicted"/>
<dbReference type="Proteomes" id="UP001162164">
    <property type="component" value="Unassembled WGS sequence"/>
</dbReference>
<organism evidence="3 4">
    <name type="scientific">Molorchus minor</name>
    <dbReference type="NCBI Taxonomy" id="1323400"/>
    <lineage>
        <taxon>Eukaryota</taxon>
        <taxon>Metazoa</taxon>
        <taxon>Ecdysozoa</taxon>
        <taxon>Arthropoda</taxon>
        <taxon>Hexapoda</taxon>
        <taxon>Insecta</taxon>
        <taxon>Pterygota</taxon>
        <taxon>Neoptera</taxon>
        <taxon>Endopterygota</taxon>
        <taxon>Coleoptera</taxon>
        <taxon>Polyphaga</taxon>
        <taxon>Cucujiformia</taxon>
        <taxon>Chrysomeloidea</taxon>
        <taxon>Cerambycidae</taxon>
        <taxon>Lamiinae</taxon>
        <taxon>Monochamini</taxon>
        <taxon>Molorchus</taxon>
    </lineage>
</organism>
<keyword evidence="4" id="KW-1185">Reference proteome</keyword>
<dbReference type="EMBL" id="JAPWTJ010000150">
    <property type="protein sequence ID" value="KAJ8982019.1"/>
    <property type="molecule type" value="Genomic_DNA"/>
</dbReference>
<name>A0ABQ9JVQ3_9CUCU</name>
<protein>
    <recommendedName>
        <fullName evidence="2">DUF4746 domain-containing protein</fullName>
    </recommendedName>
</protein>
<evidence type="ECO:0000259" key="2">
    <source>
        <dbReference type="Pfam" id="PF15928"/>
    </source>
</evidence>
<sequence>MNVKINKDILDDLLALTDHKFTKKTIEDITSNKPSLAILLMRRSENLTGNIDDIVLQMVYGNSRKYPGDEKSPCRALMKRDEENEDNTVLGIWAPPNKLAKATALKLLFPNLSGPYRFPDFVPTPLYVAVGYDAFKARDILKLSDQYPGQVMAYGFFTSDVPQEGQLISKTVEEFEARTTLVTFNYRGLETLKKIVIQLIKENPECLAAFMDLGPSYVSSDAVVGEEECKSFFPPDYNAPAVEVTEVKKKSRRKGKKHSHAVNKDDVASIATSDPNIDVHSEADHLEDENEEESDEEKPEGFTDREGNGSGADKATSPIHHENMQ</sequence>